<dbReference type="EMBL" id="PDUD01000055">
    <property type="protein sequence ID" value="PHN01425.1"/>
    <property type="molecule type" value="Genomic_DNA"/>
</dbReference>
<keyword evidence="2" id="KW-1185">Reference proteome</keyword>
<reference evidence="1 2" key="1">
    <citation type="submission" date="2017-10" db="EMBL/GenBank/DDBJ databases">
        <title>The draft genome sequence of Lewinella nigricans NBRC 102662.</title>
        <authorList>
            <person name="Wang K."/>
        </authorList>
    </citation>
    <scope>NUCLEOTIDE SEQUENCE [LARGE SCALE GENOMIC DNA]</scope>
    <source>
        <strain evidence="1 2">NBRC 102662</strain>
    </source>
</reference>
<sequence length="521" mass="62064">MSNAQKDQLFLLINSLSKAEKRNFRLYATRNQSGKDAKFVQLFDALDKLDDFDEQAVLKKLPAVKKQHLPNLKRHLYRQILTSLRLIHIQKNIDIQIREQIDFARILYGKGMYMQSLRILDRIKQIAIEHHQDLLHLEILEFQKLIEARHVTRSRAVEHKMDVLLGESETRCTVTYYSNLLSNLNIKIHGWYIDRGHARSAAEKDEIKAFLDQHYPEHLHVTTRKETFFERVNLNQIYLWFHYINQDFLRAEEQAKQWVNQFFRNTQMQEKDPDLYMRGLYYLLVFLFINQDKKEHAYYLDQFVEYVEDADSYLNTNSRMVASFYLNLSRINHLLLNGNYKGADKLIPGIEEEIDLYQHHADRYRVLLFYYKFAWIKFALGEFDKAQDYLNEIVLVKNDVLREELYYFARVLQLLCFYENNDYDVMAYNLTSLRRSMGRSHHTDKLLQTTTSFLKKICETPESESLELFQQLGQELDKQKHKPDNQKSLIYLNTPLWVKSRIKGCTISDICETESLTVSGC</sequence>
<proteinExistence type="predicted"/>
<dbReference type="InterPro" id="IPR011990">
    <property type="entry name" value="TPR-like_helical_dom_sf"/>
</dbReference>
<dbReference type="OrthoDB" id="714416at2"/>
<evidence type="ECO:0000313" key="1">
    <source>
        <dbReference type="EMBL" id="PHN01425.1"/>
    </source>
</evidence>
<protein>
    <recommendedName>
        <fullName evidence="3">Tetratricopeptide repeat protein</fullName>
    </recommendedName>
</protein>
<gene>
    <name evidence="1" type="ORF">CRP01_37195</name>
</gene>
<dbReference type="Proteomes" id="UP000223913">
    <property type="component" value="Unassembled WGS sequence"/>
</dbReference>
<dbReference type="Gene3D" id="1.25.40.10">
    <property type="entry name" value="Tetratricopeptide repeat domain"/>
    <property type="match status" value="1"/>
</dbReference>
<accession>A0A2D0MYU7</accession>
<dbReference type="RefSeq" id="WP_099155173.1">
    <property type="nucleotide sequence ID" value="NZ_PDUD01000055.1"/>
</dbReference>
<organism evidence="1 2">
    <name type="scientific">Flavilitoribacter nigricans (strain ATCC 23147 / DSM 23189 / NBRC 102662 / NCIMB 1420 / SS-2)</name>
    <name type="common">Lewinella nigricans</name>
    <dbReference type="NCBI Taxonomy" id="1122177"/>
    <lineage>
        <taxon>Bacteria</taxon>
        <taxon>Pseudomonadati</taxon>
        <taxon>Bacteroidota</taxon>
        <taxon>Saprospiria</taxon>
        <taxon>Saprospirales</taxon>
        <taxon>Lewinellaceae</taxon>
        <taxon>Flavilitoribacter</taxon>
    </lineage>
</organism>
<evidence type="ECO:0000313" key="2">
    <source>
        <dbReference type="Proteomes" id="UP000223913"/>
    </source>
</evidence>
<evidence type="ECO:0008006" key="3">
    <source>
        <dbReference type="Google" id="ProtNLM"/>
    </source>
</evidence>
<dbReference type="AlphaFoldDB" id="A0A2D0MYU7"/>
<name>A0A2D0MYU7_FLAN2</name>
<comment type="caution">
    <text evidence="1">The sequence shown here is derived from an EMBL/GenBank/DDBJ whole genome shotgun (WGS) entry which is preliminary data.</text>
</comment>